<dbReference type="InterPro" id="IPR054015">
    <property type="entry name" value="ExsA-like_N"/>
</dbReference>
<dbReference type="RefSeq" id="WP_034747695.1">
    <property type="nucleotide sequence ID" value="NZ_BAUT01000038.1"/>
</dbReference>
<sequence>MFVIQANELSTIIEKAKRTSGDHSHLVTVHSRKQEEAFSFFSEEPGILFVLNGQLDYQIGDDQFRTLSQGEYLFYPKGVTVHIEVTRACSYLVISLTKKLVESFVRLLEQYRSFSPEKLQAPARVCIMQAKWPEHIETHLTHILINYIDQNDYLIHLKLCEILYYLFPDEHMLSKISYILDMFYYPEPIRKMESFLLENYHKPIRIKSITESVNMSESQVNRLYKKYVDMSPMERLTTIRMEQAALLLRNPSVTVTDVASQVGYQSMSAFVQQFKRRYKKSPKDYQKK</sequence>
<dbReference type="SUPFAM" id="SSF46689">
    <property type="entry name" value="Homeodomain-like"/>
    <property type="match status" value="2"/>
</dbReference>
<dbReference type="PRINTS" id="PR00032">
    <property type="entry name" value="HTHARAC"/>
</dbReference>
<evidence type="ECO:0000313" key="5">
    <source>
        <dbReference type="EMBL" id="GAE27069.1"/>
    </source>
</evidence>
<dbReference type="AlphaFoldDB" id="W4Q6S7"/>
<evidence type="ECO:0000256" key="2">
    <source>
        <dbReference type="ARBA" id="ARBA00023125"/>
    </source>
</evidence>
<keyword evidence="2" id="KW-0238">DNA-binding</keyword>
<dbReference type="Pfam" id="PF22200">
    <property type="entry name" value="ExsA_N"/>
    <property type="match status" value="1"/>
</dbReference>
<dbReference type="Proteomes" id="UP000018890">
    <property type="component" value="Unassembled WGS sequence"/>
</dbReference>
<dbReference type="Gene3D" id="1.10.10.60">
    <property type="entry name" value="Homeodomain-like"/>
    <property type="match status" value="2"/>
</dbReference>
<dbReference type="GO" id="GO:0043565">
    <property type="term" value="F:sequence-specific DNA binding"/>
    <property type="evidence" value="ECO:0007669"/>
    <property type="project" value="InterPro"/>
</dbReference>
<dbReference type="STRING" id="1236970.JCM9140_3181"/>
<evidence type="ECO:0000259" key="4">
    <source>
        <dbReference type="PROSITE" id="PS01124"/>
    </source>
</evidence>
<dbReference type="InterPro" id="IPR020449">
    <property type="entry name" value="Tscrpt_reg_AraC-type_HTH"/>
</dbReference>
<dbReference type="InterPro" id="IPR018062">
    <property type="entry name" value="HTH_AraC-typ_CS"/>
</dbReference>
<dbReference type="InterPro" id="IPR011051">
    <property type="entry name" value="RmlC_Cupin_sf"/>
</dbReference>
<reference evidence="5" key="1">
    <citation type="journal article" date="2014" name="Genome Announc.">
        <title>Draft Genome Sequences of Three Alkaliphilic Bacillus Strains, Bacillus wakoensis JCM 9140T, Bacillus akibai JCM 9157T, and Bacillus hemicellulosilyticus JCM 9152T.</title>
        <authorList>
            <person name="Yuki M."/>
            <person name="Oshima K."/>
            <person name="Suda W."/>
            <person name="Oshida Y."/>
            <person name="Kitamura K."/>
            <person name="Iida T."/>
            <person name="Hattori M."/>
            <person name="Ohkuma M."/>
        </authorList>
    </citation>
    <scope>NUCLEOTIDE SEQUENCE [LARGE SCALE GENOMIC DNA]</scope>
    <source>
        <strain evidence="5">JCM 9140</strain>
    </source>
</reference>
<dbReference type="SMART" id="SM00342">
    <property type="entry name" value="HTH_ARAC"/>
    <property type="match status" value="1"/>
</dbReference>
<dbReference type="PROSITE" id="PS00041">
    <property type="entry name" value="HTH_ARAC_FAMILY_1"/>
    <property type="match status" value="1"/>
</dbReference>
<dbReference type="PROSITE" id="PS01124">
    <property type="entry name" value="HTH_ARAC_FAMILY_2"/>
    <property type="match status" value="1"/>
</dbReference>
<dbReference type="InterPro" id="IPR018060">
    <property type="entry name" value="HTH_AraC"/>
</dbReference>
<dbReference type="PANTHER" id="PTHR43280:SF2">
    <property type="entry name" value="HTH-TYPE TRANSCRIPTIONAL REGULATOR EXSA"/>
    <property type="match status" value="1"/>
</dbReference>
<proteinExistence type="predicted"/>
<evidence type="ECO:0000313" key="6">
    <source>
        <dbReference type="Proteomes" id="UP000018890"/>
    </source>
</evidence>
<dbReference type="GO" id="GO:0003700">
    <property type="term" value="F:DNA-binding transcription factor activity"/>
    <property type="evidence" value="ECO:0007669"/>
    <property type="project" value="InterPro"/>
</dbReference>
<accession>W4Q6S7</accession>
<protein>
    <submittedName>
        <fullName evidence="5">Response regulator receiver</fullName>
    </submittedName>
</protein>
<dbReference type="OrthoDB" id="182534at2"/>
<dbReference type="Gene3D" id="2.60.120.10">
    <property type="entry name" value="Jelly Rolls"/>
    <property type="match status" value="1"/>
</dbReference>
<dbReference type="SUPFAM" id="SSF51182">
    <property type="entry name" value="RmlC-like cupins"/>
    <property type="match status" value="1"/>
</dbReference>
<name>W4Q6S7_9BACI</name>
<evidence type="ECO:0000256" key="3">
    <source>
        <dbReference type="ARBA" id="ARBA00023163"/>
    </source>
</evidence>
<dbReference type="EMBL" id="BAUT01000038">
    <property type="protein sequence ID" value="GAE27069.1"/>
    <property type="molecule type" value="Genomic_DNA"/>
</dbReference>
<dbReference type="Pfam" id="PF12833">
    <property type="entry name" value="HTH_18"/>
    <property type="match status" value="1"/>
</dbReference>
<comment type="caution">
    <text evidence="5">The sequence shown here is derived from an EMBL/GenBank/DDBJ whole genome shotgun (WGS) entry which is preliminary data.</text>
</comment>
<keyword evidence="3" id="KW-0804">Transcription</keyword>
<evidence type="ECO:0000256" key="1">
    <source>
        <dbReference type="ARBA" id="ARBA00023015"/>
    </source>
</evidence>
<dbReference type="PANTHER" id="PTHR43280">
    <property type="entry name" value="ARAC-FAMILY TRANSCRIPTIONAL REGULATOR"/>
    <property type="match status" value="1"/>
</dbReference>
<keyword evidence="6" id="KW-1185">Reference proteome</keyword>
<feature type="domain" description="HTH araC/xylS-type" evidence="4">
    <location>
        <begin position="190"/>
        <end position="288"/>
    </location>
</feature>
<organism evidence="5 6">
    <name type="scientific">Halalkalibacter wakoensis JCM 9140</name>
    <dbReference type="NCBI Taxonomy" id="1236970"/>
    <lineage>
        <taxon>Bacteria</taxon>
        <taxon>Bacillati</taxon>
        <taxon>Bacillota</taxon>
        <taxon>Bacilli</taxon>
        <taxon>Bacillales</taxon>
        <taxon>Bacillaceae</taxon>
        <taxon>Halalkalibacter</taxon>
    </lineage>
</organism>
<gene>
    <name evidence="5" type="ORF">JCM9140_3181</name>
</gene>
<keyword evidence="1" id="KW-0805">Transcription regulation</keyword>
<dbReference type="InterPro" id="IPR014710">
    <property type="entry name" value="RmlC-like_jellyroll"/>
</dbReference>
<dbReference type="InterPro" id="IPR009057">
    <property type="entry name" value="Homeodomain-like_sf"/>
</dbReference>